<evidence type="ECO:0000313" key="11">
    <source>
        <dbReference type="Proteomes" id="UP000652176"/>
    </source>
</evidence>
<keyword evidence="4 8" id="KW-0812">Transmembrane</keyword>
<dbReference type="InterPro" id="IPR022837">
    <property type="entry name" value="MsrQ-like"/>
</dbReference>
<dbReference type="PANTHER" id="PTHR36964:SF1">
    <property type="entry name" value="PROTEIN-METHIONINE-SULFOXIDE REDUCTASE HEME-BINDING SUBUNIT MSRQ"/>
    <property type="match status" value="1"/>
</dbReference>
<evidence type="ECO:0000259" key="9">
    <source>
        <dbReference type="Pfam" id="PF01794"/>
    </source>
</evidence>
<dbReference type="HAMAP" id="MF_01207">
    <property type="entry name" value="MsrQ"/>
    <property type="match status" value="1"/>
</dbReference>
<evidence type="ECO:0000256" key="5">
    <source>
        <dbReference type="ARBA" id="ARBA00022989"/>
    </source>
</evidence>
<feature type="transmembrane region" description="Helical" evidence="8">
    <location>
        <begin position="77"/>
        <end position="100"/>
    </location>
</feature>
<keyword evidence="8" id="KW-0288">FMN</keyword>
<feature type="transmembrane region" description="Helical" evidence="8">
    <location>
        <begin position="112"/>
        <end position="129"/>
    </location>
</feature>
<comment type="subunit">
    <text evidence="8">Heterodimer of a catalytic subunit (MsrP) and a heme-binding subunit (MsrQ).</text>
</comment>
<evidence type="ECO:0000256" key="2">
    <source>
        <dbReference type="ARBA" id="ARBA00022448"/>
    </source>
</evidence>
<dbReference type="EMBL" id="JACXSS010000001">
    <property type="protein sequence ID" value="MBD9355803.1"/>
    <property type="molecule type" value="Genomic_DNA"/>
</dbReference>
<dbReference type="Proteomes" id="UP000652176">
    <property type="component" value="Unassembled WGS sequence"/>
</dbReference>
<feature type="transmembrane region" description="Helical" evidence="8">
    <location>
        <begin position="47"/>
        <end position="65"/>
    </location>
</feature>
<gene>
    <name evidence="8" type="primary">msrQ</name>
    <name evidence="10" type="ORF">IE877_07890</name>
</gene>
<sequence>MIMQINNLRSLTIAVCLIPLLWIFFDIAFDNLGSNQMQALHIRLGDWALRFLWLTLAITPVQTVTKWRGMTDYRQLFGLYAFFYASLHVLAYLLVDQVFAWRMIAIDIIESSYIWFGLLAFIIIFSLGITSSKAAKKRLGKSWKKLHRFIYIAAGSAMIHYFWQLKGNLAEPLFYLLIIFMLLGFRAVIWFKNRQLRQMMIPKGRAAIDTESD</sequence>
<comment type="similarity">
    <text evidence="8">Belongs to the MsrQ family.</text>
</comment>
<keyword evidence="5 8" id="KW-1133">Transmembrane helix</keyword>
<proteinExistence type="inferred from homology"/>
<accession>A0ABR9CY76</accession>
<protein>
    <recommendedName>
        <fullName evidence="8">Protein-methionine-sulfoxide reductase heme-binding subunit MsrQ</fullName>
    </recommendedName>
    <alternativeName>
        <fullName evidence="8">Flavocytochrome MsrQ</fullName>
    </alternativeName>
</protein>
<name>A0ABR9CY76_9GAMM</name>
<comment type="cofactor">
    <cofactor evidence="8">
        <name>heme b</name>
        <dbReference type="ChEBI" id="CHEBI:60344"/>
    </cofactor>
    <text evidence="8">Binds 1 heme b (iron(II)-protoporphyrin IX) group per subunit.</text>
</comment>
<keyword evidence="8" id="KW-1003">Cell membrane</keyword>
<feature type="domain" description="Ferric oxidoreductase" evidence="9">
    <location>
        <begin position="45"/>
        <end position="154"/>
    </location>
</feature>
<feature type="transmembrane region" description="Helical" evidence="8">
    <location>
        <begin position="149"/>
        <end position="166"/>
    </location>
</feature>
<reference evidence="10 11" key="1">
    <citation type="submission" date="2020-09" db="EMBL/GenBank/DDBJ databases">
        <title>Methylomonas albis sp. nov. and Methylomonas fluvii sp. nov.: Two cold-adapted methanotrophs from the River Elbe and an amended description of Methylovulum psychrotolerans strain Eb1.</title>
        <authorList>
            <person name="Bussmann I.K."/>
            <person name="Klings K.-W."/>
            <person name="Warnstedt J."/>
            <person name="Hoppert M."/>
            <person name="Saborowski A."/>
            <person name="Horn F."/>
            <person name="Liebner S."/>
        </authorList>
    </citation>
    <scope>NUCLEOTIDE SEQUENCE [LARGE SCALE GENOMIC DNA]</scope>
    <source>
        <strain evidence="10 11">EbA</strain>
    </source>
</reference>
<evidence type="ECO:0000256" key="7">
    <source>
        <dbReference type="ARBA" id="ARBA00023136"/>
    </source>
</evidence>
<keyword evidence="6 8" id="KW-0408">Iron</keyword>
<dbReference type="InterPro" id="IPR013130">
    <property type="entry name" value="Fe3_Rdtase_TM_dom"/>
</dbReference>
<evidence type="ECO:0000256" key="6">
    <source>
        <dbReference type="ARBA" id="ARBA00023004"/>
    </source>
</evidence>
<comment type="subcellular location">
    <subcellularLocation>
        <location evidence="8">Cell membrane</location>
        <topology evidence="8">Multi-pass membrane protein</topology>
    </subcellularLocation>
    <subcellularLocation>
        <location evidence="1">Membrane</location>
        <topology evidence="1">Multi-pass membrane protein</topology>
    </subcellularLocation>
</comment>
<dbReference type="PANTHER" id="PTHR36964">
    <property type="entry name" value="PROTEIN-METHIONINE-SULFOXIDE REDUCTASE HEME-BINDING SUBUNIT MSRQ"/>
    <property type="match status" value="1"/>
</dbReference>
<comment type="caution">
    <text evidence="10">The sequence shown here is derived from an EMBL/GenBank/DDBJ whole genome shotgun (WGS) entry which is preliminary data.</text>
</comment>
<feature type="transmembrane region" description="Helical" evidence="8">
    <location>
        <begin position="7"/>
        <end position="27"/>
    </location>
</feature>
<evidence type="ECO:0000256" key="8">
    <source>
        <dbReference type="HAMAP-Rule" id="MF_01207"/>
    </source>
</evidence>
<feature type="transmembrane region" description="Helical" evidence="8">
    <location>
        <begin position="172"/>
        <end position="191"/>
    </location>
</feature>
<keyword evidence="2 8" id="KW-0813">Transport</keyword>
<comment type="function">
    <text evidence="8">Part of the MsrPQ system that repairs oxidized periplasmic proteins containing methionine sulfoxide residues (Met-O), using respiratory chain electrons. Thus protects these proteins from oxidative-stress damage caused by reactive species of oxygen and chlorine generated by the host defense mechanisms. MsrPQ is essential for the maintenance of envelope integrity under bleach stress, rescuing a wide series of structurally unrelated periplasmic proteins from methionine oxidation. MsrQ provides electrons for reduction to the reductase catalytic subunit MsrP, using the quinone pool of the respiratory chain.</text>
</comment>
<comment type="cofactor">
    <cofactor evidence="8">
        <name>FMN</name>
        <dbReference type="ChEBI" id="CHEBI:58210"/>
    </cofactor>
    <text evidence="8">Binds 1 FMN per subunit.</text>
</comment>
<keyword evidence="8" id="KW-0249">Electron transport</keyword>
<keyword evidence="3 8" id="KW-0349">Heme</keyword>
<organism evidence="10 11">
    <name type="scientific">Methylomonas albis</name>
    <dbReference type="NCBI Taxonomy" id="1854563"/>
    <lineage>
        <taxon>Bacteria</taxon>
        <taxon>Pseudomonadati</taxon>
        <taxon>Pseudomonadota</taxon>
        <taxon>Gammaproteobacteria</taxon>
        <taxon>Methylococcales</taxon>
        <taxon>Methylococcaceae</taxon>
        <taxon>Methylomonas</taxon>
    </lineage>
</organism>
<evidence type="ECO:0000256" key="3">
    <source>
        <dbReference type="ARBA" id="ARBA00022617"/>
    </source>
</evidence>
<evidence type="ECO:0000313" key="10">
    <source>
        <dbReference type="EMBL" id="MBD9355803.1"/>
    </source>
</evidence>
<keyword evidence="11" id="KW-1185">Reference proteome</keyword>
<keyword evidence="7 8" id="KW-0472">Membrane</keyword>
<dbReference type="Pfam" id="PF01794">
    <property type="entry name" value="Ferric_reduct"/>
    <property type="match status" value="1"/>
</dbReference>
<keyword evidence="8" id="KW-0479">Metal-binding</keyword>
<evidence type="ECO:0000256" key="1">
    <source>
        <dbReference type="ARBA" id="ARBA00004141"/>
    </source>
</evidence>
<evidence type="ECO:0000256" key="4">
    <source>
        <dbReference type="ARBA" id="ARBA00022692"/>
    </source>
</evidence>
<keyword evidence="8" id="KW-0285">Flavoprotein</keyword>